<feature type="transmembrane region" description="Helical" evidence="1">
    <location>
        <begin position="425"/>
        <end position="442"/>
    </location>
</feature>
<feature type="transmembrane region" description="Helical" evidence="1">
    <location>
        <begin position="143"/>
        <end position="162"/>
    </location>
</feature>
<dbReference type="eggNOG" id="COG5617">
    <property type="taxonomic scope" value="Bacteria"/>
</dbReference>
<keyword evidence="3" id="KW-1185">Reference proteome</keyword>
<feature type="transmembrane region" description="Helical" evidence="1">
    <location>
        <begin position="103"/>
        <end position="123"/>
    </location>
</feature>
<gene>
    <name evidence="2" type="ordered locus">CLDAP_31220</name>
</gene>
<feature type="transmembrane region" description="Helical" evidence="1">
    <location>
        <begin position="169"/>
        <end position="186"/>
    </location>
</feature>
<dbReference type="Proteomes" id="UP000007880">
    <property type="component" value="Chromosome"/>
</dbReference>
<feature type="transmembrane region" description="Helical" evidence="1">
    <location>
        <begin position="359"/>
        <end position="380"/>
    </location>
</feature>
<evidence type="ECO:0000313" key="3">
    <source>
        <dbReference type="Proteomes" id="UP000007880"/>
    </source>
</evidence>
<feature type="transmembrane region" description="Helical" evidence="1">
    <location>
        <begin position="12"/>
        <end position="34"/>
    </location>
</feature>
<keyword evidence="1" id="KW-0472">Membrane</keyword>
<organism evidence="2 3">
    <name type="scientific">Caldilinea aerophila (strain DSM 14535 / JCM 11387 / NBRC 104270 / STL-6-O1)</name>
    <dbReference type="NCBI Taxonomy" id="926550"/>
    <lineage>
        <taxon>Bacteria</taxon>
        <taxon>Bacillati</taxon>
        <taxon>Chloroflexota</taxon>
        <taxon>Caldilineae</taxon>
        <taxon>Caldilineales</taxon>
        <taxon>Caldilineaceae</taxon>
        <taxon>Caldilinea</taxon>
    </lineage>
</organism>
<evidence type="ECO:0000256" key="1">
    <source>
        <dbReference type="SAM" id="Phobius"/>
    </source>
</evidence>
<accession>I0I7C4</accession>
<feature type="transmembrane region" description="Helical" evidence="1">
    <location>
        <begin position="327"/>
        <end position="347"/>
    </location>
</feature>
<feature type="transmembrane region" description="Helical" evidence="1">
    <location>
        <begin position="392"/>
        <end position="413"/>
    </location>
</feature>
<keyword evidence="1" id="KW-1133">Transmembrane helix</keyword>
<feature type="transmembrane region" description="Helical" evidence="1">
    <location>
        <begin position="257"/>
        <end position="280"/>
    </location>
</feature>
<sequence length="619" mass="68550">MPKARGWKPDPYWLLLLALTCFALTPLLAPGYFFSAHDGRHSVFFVTMFDEAIRDGALWPIWAMHHNQGYGYPTFLIQAPLAFYVAQGFLLLGFGVTTAVKGVWTVAFLISAWGMYGLVRRWVLTWPQRGVSLIDIKEAERRASQAGFVAGLLYVYAPYHLLDIYVRAALAETMLIGWLPWAFWAFDRLIGEGLRPGWQERLAIAALTYTLLIFTHAFAIMAATPLLIVFILFRLWMQWQHDDVLANRQGRTMAAQVAAAGAAGVAGLMGAAIFLLPLLAEGPLLSQEDWVSDTYTYSRHFVHWGQFFSPFWGYGYSDDPIGARDGMGFQLGIMLALLALVALYLLLARMERTLSLSIFLLAISSALMYIMTPGAVWLWQALPVLEVLQFPWRLLTLVIFVLSALGGLTMESLLNWSSSRQKGEVGALMIAATIVFASAGYARPATLEPVEPWREDGRAVFQFERQHPDMLGYTNFVQERFTETPLTAQYAAALAQGDAPFNPDQLERLGILSGEGVVTATYSRGHRFGGEVTMQTPGVVQIRLFAFPGWQVRLDGQVVDYRVSPPHGLMEIDVAAGVHRIDVEMGSTPARTTGAILSGLTLMGLIGLLAAGRGSRRNV</sequence>
<dbReference type="STRING" id="926550.CLDAP_31220"/>
<name>I0I7C4_CALAS</name>
<proteinExistence type="predicted"/>
<dbReference type="RefSeq" id="WP_014434388.1">
    <property type="nucleotide sequence ID" value="NC_017079.1"/>
</dbReference>
<feature type="transmembrane region" description="Helical" evidence="1">
    <location>
        <begin position="206"/>
        <end position="236"/>
    </location>
</feature>
<feature type="transmembrane region" description="Helical" evidence="1">
    <location>
        <begin position="594"/>
        <end position="612"/>
    </location>
</feature>
<dbReference type="AlphaFoldDB" id="I0I7C4"/>
<keyword evidence="1" id="KW-0812">Transmembrane</keyword>
<evidence type="ECO:0008006" key="4">
    <source>
        <dbReference type="Google" id="ProtNLM"/>
    </source>
</evidence>
<dbReference type="EMBL" id="AP012337">
    <property type="protein sequence ID" value="BAM01162.1"/>
    <property type="molecule type" value="Genomic_DNA"/>
</dbReference>
<dbReference type="HOGENOM" id="CLU_033047_0_0_0"/>
<dbReference type="OrthoDB" id="159456at2"/>
<feature type="transmembrane region" description="Helical" evidence="1">
    <location>
        <begin position="75"/>
        <end position="96"/>
    </location>
</feature>
<protein>
    <recommendedName>
        <fullName evidence="4">Membrane protein 6-pyruvoyl-tetrahydropterin synthase-related domain-containing protein</fullName>
    </recommendedName>
</protein>
<dbReference type="KEGG" id="cap:CLDAP_31220"/>
<reference evidence="2 3" key="1">
    <citation type="submission" date="2012-02" db="EMBL/GenBank/DDBJ databases">
        <title>Complete genome sequence of Caldilinea aerophila DSM 14535 (= NBRC 102666).</title>
        <authorList>
            <person name="Oguchi A."/>
            <person name="Hosoyama A."/>
            <person name="Sekine M."/>
            <person name="Fukai R."/>
            <person name="Kato Y."/>
            <person name="Nakamura S."/>
            <person name="Hanada S."/>
            <person name="Yamazaki S."/>
            <person name="Fujita N."/>
        </authorList>
    </citation>
    <scope>NUCLEOTIDE SEQUENCE [LARGE SCALE GENOMIC DNA]</scope>
    <source>
        <strain evidence="3">DSM 14535 / JCM 11387 / NBRC 104270 / STL-6-O1</strain>
    </source>
</reference>
<evidence type="ECO:0000313" key="2">
    <source>
        <dbReference type="EMBL" id="BAM01162.1"/>
    </source>
</evidence>